<name>A0ABD2YSQ9_9GENT</name>
<dbReference type="Proteomes" id="UP001630127">
    <property type="component" value="Unassembled WGS sequence"/>
</dbReference>
<evidence type="ECO:0000313" key="3">
    <source>
        <dbReference type="Proteomes" id="UP001630127"/>
    </source>
</evidence>
<sequence>SDGDSDHKSPTLAKSLTSAKFFDDLIPLSLALYSLYIWHFYLQNLQMAMNNDDENAMVISAATSVLAMGYVVLEFYNTHKVVPRAFHVNKDKARKDYMDSILYGALIV</sequence>
<feature type="transmembrane region" description="Helical" evidence="1">
    <location>
        <begin position="56"/>
        <end position="76"/>
    </location>
</feature>
<evidence type="ECO:0000256" key="1">
    <source>
        <dbReference type="SAM" id="Phobius"/>
    </source>
</evidence>
<organism evidence="2 3">
    <name type="scientific">Cinchona calisaya</name>
    <dbReference type="NCBI Taxonomy" id="153742"/>
    <lineage>
        <taxon>Eukaryota</taxon>
        <taxon>Viridiplantae</taxon>
        <taxon>Streptophyta</taxon>
        <taxon>Embryophyta</taxon>
        <taxon>Tracheophyta</taxon>
        <taxon>Spermatophyta</taxon>
        <taxon>Magnoliopsida</taxon>
        <taxon>eudicotyledons</taxon>
        <taxon>Gunneridae</taxon>
        <taxon>Pentapetalae</taxon>
        <taxon>asterids</taxon>
        <taxon>lamiids</taxon>
        <taxon>Gentianales</taxon>
        <taxon>Rubiaceae</taxon>
        <taxon>Cinchonoideae</taxon>
        <taxon>Cinchoneae</taxon>
        <taxon>Cinchona</taxon>
    </lineage>
</organism>
<feature type="non-terminal residue" evidence="2">
    <location>
        <position position="1"/>
    </location>
</feature>
<dbReference type="AlphaFoldDB" id="A0ABD2YSQ9"/>
<keyword evidence="1" id="KW-0812">Transmembrane</keyword>
<dbReference type="EMBL" id="JBJUIK010000012">
    <property type="protein sequence ID" value="KAL3509911.1"/>
    <property type="molecule type" value="Genomic_DNA"/>
</dbReference>
<gene>
    <name evidence="2" type="ORF">ACH5RR_029312</name>
</gene>
<reference evidence="2 3" key="1">
    <citation type="submission" date="2024-11" db="EMBL/GenBank/DDBJ databases">
        <title>A near-complete genome assembly of Cinchona calisaya.</title>
        <authorList>
            <person name="Lian D.C."/>
            <person name="Zhao X.W."/>
            <person name="Wei L."/>
        </authorList>
    </citation>
    <scope>NUCLEOTIDE SEQUENCE [LARGE SCALE GENOMIC DNA]</scope>
    <source>
        <tissue evidence="2">Nenye</tissue>
    </source>
</reference>
<feature type="transmembrane region" description="Helical" evidence="1">
    <location>
        <begin position="21"/>
        <end position="41"/>
    </location>
</feature>
<evidence type="ECO:0000313" key="2">
    <source>
        <dbReference type="EMBL" id="KAL3509911.1"/>
    </source>
</evidence>
<accession>A0ABD2YSQ9</accession>
<proteinExistence type="predicted"/>
<comment type="caution">
    <text evidence="2">The sequence shown here is derived from an EMBL/GenBank/DDBJ whole genome shotgun (WGS) entry which is preliminary data.</text>
</comment>
<protein>
    <submittedName>
        <fullName evidence="2">Uncharacterized protein</fullName>
    </submittedName>
</protein>
<keyword evidence="1" id="KW-1133">Transmembrane helix</keyword>
<keyword evidence="3" id="KW-1185">Reference proteome</keyword>
<keyword evidence="1" id="KW-0472">Membrane</keyword>